<gene>
    <name evidence="7" type="ORF">QBC47DRAFT_155367</name>
</gene>
<dbReference type="PANTHER" id="PTHR24305:SF166">
    <property type="entry name" value="CYTOCHROME P450 12A4, MITOCHONDRIAL-RELATED"/>
    <property type="match status" value="1"/>
</dbReference>
<feature type="transmembrane region" description="Helical" evidence="6">
    <location>
        <begin position="32"/>
        <end position="53"/>
    </location>
</feature>
<accession>A0AAJ0BGB7</accession>
<name>A0AAJ0BGB7_9PEZI</name>
<keyword evidence="4 5" id="KW-0408">Iron</keyword>
<keyword evidence="6" id="KW-1133">Transmembrane helix</keyword>
<keyword evidence="6" id="KW-0472">Membrane</keyword>
<proteinExistence type="inferred from homology"/>
<dbReference type="Pfam" id="PF00067">
    <property type="entry name" value="p450"/>
    <property type="match status" value="1"/>
</dbReference>
<dbReference type="InterPro" id="IPR001128">
    <property type="entry name" value="Cyt_P450"/>
</dbReference>
<dbReference type="PRINTS" id="PR00463">
    <property type="entry name" value="EP450I"/>
</dbReference>
<keyword evidence="2 5" id="KW-0349">Heme</keyword>
<dbReference type="InterPro" id="IPR036396">
    <property type="entry name" value="Cyt_P450_sf"/>
</dbReference>
<evidence type="ECO:0000313" key="8">
    <source>
        <dbReference type="Proteomes" id="UP001239445"/>
    </source>
</evidence>
<dbReference type="GO" id="GO:0020037">
    <property type="term" value="F:heme binding"/>
    <property type="evidence" value="ECO:0007669"/>
    <property type="project" value="InterPro"/>
</dbReference>
<dbReference type="GO" id="GO:0005506">
    <property type="term" value="F:iron ion binding"/>
    <property type="evidence" value="ECO:0007669"/>
    <property type="project" value="InterPro"/>
</dbReference>
<keyword evidence="6" id="KW-0812">Transmembrane</keyword>
<evidence type="ECO:0000256" key="3">
    <source>
        <dbReference type="ARBA" id="ARBA00022723"/>
    </source>
</evidence>
<dbReference type="Gene3D" id="1.10.630.10">
    <property type="entry name" value="Cytochrome P450"/>
    <property type="match status" value="1"/>
</dbReference>
<organism evidence="7 8">
    <name type="scientific">Echria macrotheca</name>
    <dbReference type="NCBI Taxonomy" id="438768"/>
    <lineage>
        <taxon>Eukaryota</taxon>
        <taxon>Fungi</taxon>
        <taxon>Dikarya</taxon>
        <taxon>Ascomycota</taxon>
        <taxon>Pezizomycotina</taxon>
        <taxon>Sordariomycetes</taxon>
        <taxon>Sordariomycetidae</taxon>
        <taxon>Sordariales</taxon>
        <taxon>Schizotheciaceae</taxon>
        <taxon>Echria</taxon>
    </lineage>
</organism>
<dbReference type="EMBL" id="MU839830">
    <property type="protein sequence ID" value="KAK1757390.1"/>
    <property type="molecule type" value="Genomic_DNA"/>
</dbReference>
<dbReference type="AlphaFoldDB" id="A0AAJ0BGB7"/>
<dbReference type="InterPro" id="IPR002401">
    <property type="entry name" value="Cyt_P450_E_grp-I"/>
</dbReference>
<feature type="binding site" description="axial binding residue" evidence="5">
    <location>
        <position position="492"/>
    </location>
    <ligand>
        <name>heme</name>
        <dbReference type="ChEBI" id="CHEBI:30413"/>
    </ligand>
    <ligandPart>
        <name>Fe</name>
        <dbReference type="ChEBI" id="CHEBI:18248"/>
    </ligandPart>
</feature>
<evidence type="ECO:0000313" key="7">
    <source>
        <dbReference type="EMBL" id="KAK1757390.1"/>
    </source>
</evidence>
<dbReference type="InterPro" id="IPR050121">
    <property type="entry name" value="Cytochrome_P450_monoxygenase"/>
</dbReference>
<evidence type="ECO:0000256" key="4">
    <source>
        <dbReference type="ARBA" id="ARBA00023004"/>
    </source>
</evidence>
<dbReference type="SUPFAM" id="SSF48264">
    <property type="entry name" value="Cytochrome P450"/>
    <property type="match status" value="1"/>
</dbReference>
<evidence type="ECO:0000256" key="1">
    <source>
        <dbReference type="ARBA" id="ARBA00010617"/>
    </source>
</evidence>
<keyword evidence="3 5" id="KW-0479">Metal-binding</keyword>
<comment type="cofactor">
    <cofactor evidence="5">
        <name>heme</name>
        <dbReference type="ChEBI" id="CHEBI:30413"/>
    </cofactor>
</comment>
<dbReference type="PRINTS" id="PR00385">
    <property type="entry name" value="P450"/>
</dbReference>
<evidence type="ECO:0000256" key="2">
    <source>
        <dbReference type="ARBA" id="ARBA00022617"/>
    </source>
</evidence>
<dbReference type="CDD" id="cd11069">
    <property type="entry name" value="CYP_FUM15-like"/>
    <property type="match status" value="1"/>
</dbReference>
<dbReference type="PANTHER" id="PTHR24305">
    <property type="entry name" value="CYTOCHROME P450"/>
    <property type="match status" value="1"/>
</dbReference>
<sequence length="549" mass="62257">MAARITLPPVAAATVVGAAAWAYQLQQPMTDTVMIALALAVPFYVFVWLSWLYPLYFSPLRHVPTVPGFPLWGQFFTIITEECGVPQRRWHKEHGSIIRYFFPFGSERLSIADDEALKQMTLKNPYNYPKPVRAKLWMVRILGEGVLLAEGWEHIRQRKALAAGFSTQAIRALMPIFWEKSMLMAQLWRDEMAAAKVTTKSFEVLDWLNRCTLDIIGKAGFGYEFNSLKDPEVPIRQAYRLVFDFGLMSRLLHGLQAFIPASKLIPAKMNRDMETARKIILSKANRIICEKLADAQNNVNKKDILALIARENKEVKAAGERGLSSTTMRDQIMTFLGAGHDTTATGVAWTIHLLSTHPEIQLRLRDEIREHIPFLFTGDHQDQVSSSLVDPQRLAAALDPDKLPYLDNVCRESLRYIPPIPMTVRQSIKDDVLGGYRVPGGTVIYVLANTINRLPAFWGDTADEFDPDRWDALPAGVVPNAFMTFLHGPRGCIGRKFAETEMKILLCCLLAVFEFARDYDTPDPEEWKMWRLVLRPKDGVTVRVRLAGR</sequence>
<reference evidence="7" key="1">
    <citation type="submission" date="2023-06" db="EMBL/GenBank/DDBJ databases">
        <title>Genome-scale phylogeny and comparative genomics of the fungal order Sordariales.</title>
        <authorList>
            <consortium name="Lawrence Berkeley National Laboratory"/>
            <person name="Hensen N."/>
            <person name="Bonometti L."/>
            <person name="Westerberg I."/>
            <person name="Brannstrom I.O."/>
            <person name="Guillou S."/>
            <person name="Cros-Aarteil S."/>
            <person name="Calhoun S."/>
            <person name="Haridas S."/>
            <person name="Kuo A."/>
            <person name="Mondo S."/>
            <person name="Pangilinan J."/>
            <person name="Riley R."/>
            <person name="Labutti K."/>
            <person name="Andreopoulos B."/>
            <person name="Lipzen A."/>
            <person name="Chen C."/>
            <person name="Yanf M."/>
            <person name="Daum C."/>
            <person name="Ng V."/>
            <person name="Clum A."/>
            <person name="Steindorff A."/>
            <person name="Ohm R."/>
            <person name="Martin F."/>
            <person name="Silar P."/>
            <person name="Natvig D."/>
            <person name="Lalanne C."/>
            <person name="Gautier V."/>
            <person name="Ament-Velasquez S.L."/>
            <person name="Kruys A."/>
            <person name="Hutchinson M.I."/>
            <person name="Powell A.J."/>
            <person name="Barry K."/>
            <person name="Miller A.N."/>
            <person name="Grigoriev I.V."/>
            <person name="Debuchy R."/>
            <person name="Gladieux P."/>
            <person name="Thoren M.H."/>
            <person name="Johannesson H."/>
        </authorList>
    </citation>
    <scope>NUCLEOTIDE SEQUENCE</scope>
    <source>
        <strain evidence="7">PSN4</strain>
    </source>
</reference>
<dbReference type="GO" id="GO:0004497">
    <property type="term" value="F:monooxygenase activity"/>
    <property type="evidence" value="ECO:0007669"/>
    <property type="project" value="InterPro"/>
</dbReference>
<comment type="caution">
    <text evidence="7">The sequence shown here is derived from an EMBL/GenBank/DDBJ whole genome shotgun (WGS) entry which is preliminary data.</text>
</comment>
<evidence type="ECO:0000256" key="6">
    <source>
        <dbReference type="SAM" id="Phobius"/>
    </source>
</evidence>
<keyword evidence="8" id="KW-1185">Reference proteome</keyword>
<protein>
    <submittedName>
        <fullName evidence="7">Cytochrome P450 E-class, group I</fullName>
    </submittedName>
</protein>
<comment type="similarity">
    <text evidence="1">Belongs to the cytochrome P450 family.</text>
</comment>
<evidence type="ECO:0000256" key="5">
    <source>
        <dbReference type="PIRSR" id="PIRSR602401-1"/>
    </source>
</evidence>
<dbReference type="Proteomes" id="UP001239445">
    <property type="component" value="Unassembled WGS sequence"/>
</dbReference>
<dbReference type="GO" id="GO:0016705">
    <property type="term" value="F:oxidoreductase activity, acting on paired donors, with incorporation or reduction of molecular oxygen"/>
    <property type="evidence" value="ECO:0007669"/>
    <property type="project" value="InterPro"/>
</dbReference>